<feature type="signal peptide" evidence="2">
    <location>
        <begin position="1"/>
        <end position="22"/>
    </location>
</feature>
<evidence type="ECO:0000256" key="1">
    <source>
        <dbReference type="SAM" id="MobiDB-lite"/>
    </source>
</evidence>
<reference evidence="4" key="1">
    <citation type="submission" date="2014-09" db="EMBL/GenBank/DDBJ databases">
        <title>Whole genome shotgun sequence of Streptomyces sp. NBRC 110027.</title>
        <authorList>
            <person name="Komaki H."/>
            <person name="Ichikawa N."/>
            <person name="Katano-Makiyama Y."/>
            <person name="Hosoyama A."/>
            <person name="Hashimoto M."/>
            <person name="Uohara A."/>
            <person name="Kitahashi Y."/>
            <person name="Ohji S."/>
            <person name="Kimura A."/>
            <person name="Yamazoe A."/>
            <person name="Igarashi Y."/>
            <person name="Fujita N."/>
        </authorList>
    </citation>
    <scope>NUCLEOTIDE SEQUENCE [LARGE SCALE GENOMIC DNA]</scope>
    <source>
        <strain evidence="4">NBRC 110027</strain>
    </source>
</reference>
<gene>
    <name evidence="3" type="ORF">TPA0598_04_08420</name>
</gene>
<dbReference type="AlphaFoldDB" id="A0A0P4R8N8"/>
<dbReference type="PROSITE" id="PS51257">
    <property type="entry name" value="PROKAR_LIPOPROTEIN"/>
    <property type="match status" value="1"/>
</dbReference>
<evidence type="ECO:0008006" key="5">
    <source>
        <dbReference type="Google" id="ProtNLM"/>
    </source>
</evidence>
<accession>A0A0P4R8N8</accession>
<dbReference type="Proteomes" id="UP000048965">
    <property type="component" value="Unassembled WGS sequence"/>
</dbReference>
<proteinExistence type="predicted"/>
<organism evidence="3 4">
    <name type="scientific">Streptomyces lydicamycinicus</name>
    <dbReference type="NCBI Taxonomy" id="1546107"/>
    <lineage>
        <taxon>Bacteria</taxon>
        <taxon>Bacillati</taxon>
        <taxon>Actinomycetota</taxon>
        <taxon>Actinomycetes</taxon>
        <taxon>Kitasatosporales</taxon>
        <taxon>Streptomycetaceae</taxon>
        <taxon>Streptomyces</taxon>
    </lineage>
</organism>
<protein>
    <recommendedName>
        <fullName evidence="5">DUF4352 domain-containing protein</fullName>
    </recommendedName>
</protein>
<evidence type="ECO:0000313" key="4">
    <source>
        <dbReference type="Proteomes" id="UP000048965"/>
    </source>
</evidence>
<evidence type="ECO:0000256" key="2">
    <source>
        <dbReference type="SAM" id="SignalP"/>
    </source>
</evidence>
<dbReference type="EMBL" id="BBNO01000004">
    <property type="protein sequence ID" value="GAO09206.1"/>
    <property type="molecule type" value="Genomic_DNA"/>
</dbReference>
<evidence type="ECO:0000313" key="3">
    <source>
        <dbReference type="EMBL" id="GAO09206.1"/>
    </source>
</evidence>
<feature type="region of interest" description="Disordered" evidence="1">
    <location>
        <begin position="24"/>
        <end position="57"/>
    </location>
</feature>
<feature type="chain" id="PRO_5039316669" description="DUF4352 domain-containing protein" evidence="2">
    <location>
        <begin position="23"/>
        <end position="197"/>
    </location>
</feature>
<comment type="caution">
    <text evidence="3">The sequence shown here is derived from an EMBL/GenBank/DDBJ whole genome shotgun (WGS) entry which is preliminary data.</text>
</comment>
<sequence>MRHHTAIATAAILLLVTSCASSKQSEKASPKTGGRTEAASIEPPSPTEEAASKAPTTLTIGFPWEWRNGDESSIGKTTVVSWKQPIHSVGSAAEETGEKGYVWGALDLKVCTDRGEVLSSQTDWTLAYQDGARIEPSSSTWDDFPKPEFPAETQVRAGDCVRGKLVFPIPSGQRPERVLYAPNGDGASLAEWTVPAT</sequence>
<keyword evidence="2" id="KW-0732">Signal</keyword>
<name>A0A0P4R8N8_9ACTN</name>
<reference evidence="3 4" key="2">
    <citation type="journal article" date="2015" name="Stand. Genomic Sci.">
        <title>Draft genome sequence of marine-derived Streptomyces sp. TP-A0598, a producer of anti-MRSA antibiotic lydicamycins.</title>
        <authorList>
            <person name="Komaki H."/>
            <person name="Ichikawa N."/>
            <person name="Hosoyama A."/>
            <person name="Fujita N."/>
            <person name="Igarashi Y."/>
        </authorList>
    </citation>
    <scope>NUCLEOTIDE SEQUENCE [LARGE SCALE GENOMIC DNA]</scope>
    <source>
        <strain evidence="3 4">NBRC 110027</strain>
    </source>
</reference>
<keyword evidence="4" id="KW-1185">Reference proteome</keyword>